<evidence type="ECO:0000256" key="2">
    <source>
        <dbReference type="ARBA" id="ARBA00009792"/>
    </source>
</evidence>
<dbReference type="GO" id="GO:0006013">
    <property type="term" value="P:mannose metabolic process"/>
    <property type="evidence" value="ECO:0007669"/>
    <property type="project" value="InterPro"/>
</dbReference>
<keyword evidence="4" id="KW-0378">Hydrolase</keyword>
<dbReference type="InterPro" id="IPR011330">
    <property type="entry name" value="Glyco_hydro/deAcase_b/a-brl"/>
</dbReference>
<dbReference type="EC" id="3.2.1.114" evidence="8"/>
<dbReference type="Proteomes" id="UP001331515">
    <property type="component" value="Unassembled WGS sequence"/>
</dbReference>
<keyword evidence="6" id="KW-0326">Glycosidase</keyword>
<name>A0AAN8E6Z3_CHAGU</name>
<evidence type="ECO:0000259" key="11">
    <source>
        <dbReference type="SMART" id="SM00872"/>
    </source>
</evidence>
<evidence type="ECO:0000256" key="10">
    <source>
        <dbReference type="ARBA" id="ARBA00093232"/>
    </source>
</evidence>
<dbReference type="InterPro" id="IPR037094">
    <property type="entry name" value="Glyco_hydro_38_cen_sf"/>
</dbReference>
<proteinExistence type="inferred from homology"/>
<keyword evidence="13" id="KW-1185">Reference proteome</keyword>
<dbReference type="EMBL" id="JAURVH010000034">
    <property type="protein sequence ID" value="KAK5936311.1"/>
    <property type="molecule type" value="Genomic_DNA"/>
</dbReference>
<evidence type="ECO:0000256" key="4">
    <source>
        <dbReference type="ARBA" id="ARBA00022801"/>
    </source>
</evidence>
<comment type="function">
    <text evidence="7">Catalyzes the first committed step in the biosynthesis of complex N-glycans. It controls conversion of high mannose to complex N-glycans; the final hydrolytic step in the N-glycan maturation pathway.</text>
</comment>
<dbReference type="GO" id="GO:0030246">
    <property type="term" value="F:carbohydrate binding"/>
    <property type="evidence" value="ECO:0007669"/>
    <property type="project" value="InterPro"/>
</dbReference>
<dbReference type="Gene3D" id="3.20.110.10">
    <property type="entry name" value="Glycoside hydrolase 38, N terminal domain"/>
    <property type="match status" value="1"/>
</dbReference>
<dbReference type="Pfam" id="PF01074">
    <property type="entry name" value="Glyco_hydro_38N"/>
    <property type="match status" value="1"/>
</dbReference>
<dbReference type="CDD" id="cd10809">
    <property type="entry name" value="GH38N_AMII_GMII_SfManIII_like"/>
    <property type="match status" value="1"/>
</dbReference>
<dbReference type="InterPro" id="IPR028995">
    <property type="entry name" value="Glyco_hydro_57/38_cen_sf"/>
</dbReference>
<accession>A0AAN8E6Z3</accession>
<keyword evidence="3" id="KW-0479">Metal-binding</keyword>
<dbReference type="InterPro" id="IPR000602">
    <property type="entry name" value="Glyco_hydro_38_N"/>
</dbReference>
<evidence type="ECO:0000256" key="3">
    <source>
        <dbReference type="ARBA" id="ARBA00022723"/>
    </source>
</evidence>
<dbReference type="InterPro" id="IPR013780">
    <property type="entry name" value="Glyco_hydro_b"/>
</dbReference>
<dbReference type="Pfam" id="PF09261">
    <property type="entry name" value="Alpha-mann_mid"/>
    <property type="match status" value="1"/>
</dbReference>
<organism evidence="12 13">
    <name type="scientific">Champsocephalus gunnari</name>
    <name type="common">Mackerel icefish</name>
    <dbReference type="NCBI Taxonomy" id="52237"/>
    <lineage>
        <taxon>Eukaryota</taxon>
        <taxon>Metazoa</taxon>
        <taxon>Chordata</taxon>
        <taxon>Craniata</taxon>
        <taxon>Vertebrata</taxon>
        <taxon>Euteleostomi</taxon>
        <taxon>Actinopterygii</taxon>
        <taxon>Neopterygii</taxon>
        <taxon>Teleostei</taxon>
        <taxon>Neoteleostei</taxon>
        <taxon>Acanthomorphata</taxon>
        <taxon>Eupercaria</taxon>
        <taxon>Perciformes</taxon>
        <taxon>Notothenioidei</taxon>
        <taxon>Channichthyidae</taxon>
        <taxon>Champsocephalus</taxon>
    </lineage>
</organism>
<feature type="domain" description="Glycoside hydrolase family 38 central" evidence="11">
    <location>
        <begin position="479"/>
        <end position="569"/>
    </location>
</feature>
<comment type="catalytic activity">
    <reaction evidence="10">
        <text>N(4)-{beta-D-GlcNAc-(1-&gt;2)-alpha-D-Man-(1-&gt;3)-[alpha-D-Man-(1-&gt;3)-[alpha-D-Man-(1-&gt;6)]-alpha-D-Man-(1-&gt;6)]-beta-D-Man-(1-&gt;4)-beta-D-GlcNAc-(1-&gt;4)-beta-D-GlcNAc}-L-asparaginyl-[protein] + 2 H2O = 2 alpha-D-mannopyranose + an N(4)-{beta-D-GlcNAc-(1-&gt;2)-alpha-D-Man-(1-&gt;3)-[alpha-D-Man-(1-&gt;6)]-beta-D-Man-(1-&gt;4)-beta-D-GlcNAc-(1-&gt;4)-beta-D-GlcNAc}-L-asparaginyl-[protein]</text>
        <dbReference type="Rhea" id="RHEA:56052"/>
        <dbReference type="Rhea" id="RHEA-COMP:14368"/>
        <dbReference type="Rhea" id="RHEA-COMP:14369"/>
        <dbReference type="ChEBI" id="CHEBI:15377"/>
        <dbReference type="ChEBI" id="CHEBI:28729"/>
        <dbReference type="ChEBI" id="CHEBI:60615"/>
        <dbReference type="ChEBI" id="CHEBI:60625"/>
        <dbReference type="EC" id="3.2.1.114"/>
    </reaction>
</comment>
<dbReference type="AlphaFoldDB" id="A0AAN8E6Z3"/>
<dbReference type="Gene3D" id="1.20.1270.50">
    <property type="entry name" value="Glycoside hydrolase family 38, central domain"/>
    <property type="match status" value="1"/>
</dbReference>
<dbReference type="FunFam" id="1.20.1270.50:FF:000001">
    <property type="entry name" value="Alpha-mannosidase"/>
    <property type="match status" value="1"/>
</dbReference>
<comment type="caution">
    <text evidence="12">The sequence shown here is derived from an EMBL/GenBank/DDBJ whole genome shotgun (WGS) entry which is preliminary data.</text>
</comment>
<comment type="cofactor">
    <cofactor evidence="1">
        <name>Zn(2+)</name>
        <dbReference type="ChEBI" id="CHEBI:29105"/>
    </cofactor>
</comment>
<dbReference type="GO" id="GO:0006491">
    <property type="term" value="P:N-glycan processing"/>
    <property type="evidence" value="ECO:0007669"/>
    <property type="project" value="TreeGrafter"/>
</dbReference>
<dbReference type="GO" id="GO:0000139">
    <property type="term" value="C:Golgi membrane"/>
    <property type="evidence" value="ECO:0007669"/>
    <property type="project" value="TreeGrafter"/>
</dbReference>
<dbReference type="GO" id="GO:0004572">
    <property type="term" value="F:mannosyl-oligosaccharide 1,3-1,6-alpha-mannosidase activity"/>
    <property type="evidence" value="ECO:0007669"/>
    <property type="project" value="UniProtKB-EC"/>
</dbReference>
<evidence type="ECO:0000256" key="7">
    <source>
        <dbReference type="ARBA" id="ARBA00059516"/>
    </source>
</evidence>
<evidence type="ECO:0000313" key="12">
    <source>
        <dbReference type="EMBL" id="KAK5936311.1"/>
    </source>
</evidence>
<dbReference type="FunFam" id="3.20.110.10:FF:000003">
    <property type="entry name" value="Alpha-mannosidase"/>
    <property type="match status" value="1"/>
</dbReference>
<dbReference type="SUPFAM" id="SSF88713">
    <property type="entry name" value="Glycoside hydrolase/deacetylase"/>
    <property type="match status" value="1"/>
</dbReference>
<evidence type="ECO:0000313" key="13">
    <source>
        <dbReference type="Proteomes" id="UP001331515"/>
    </source>
</evidence>
<sequence length="747" mass="85048">MKRKRLLALFAGGVFIAAVMSLHRMLEQGAEPQQEAPAGQGDQDLSRLAQKIDRLERLLSDNNRLVATLRDSLLHPKGDNIGGANVSSAHSPADPLPGCRLADETKGGADEVQLLDVYDRLPFDNPPGGVWKQGFDIRYQGDEWDETPLEVILVPHSHNDPGWLKTFDNYYHDQTKHILNNMLTKLSEDSRRKMIWAEISYFSRWWEELDQKKRDTVKRLLAGGQLEMVTGGWVMADEANSHYYALLDQLIEGHQWIQTHLGVKPSSGWAIDPFGHSPSMAYLLKGAGLSNMVIQRVHYAVKKEFARQQTLEFRWRQSWDSSPLSDITCHMMPFYSYDVPHTCGPDPAVCCQFDFHRLPGGRVFCPWRVPPQPITEQNVQERALLLLDQYRRKSRLFRSPVLFVPLGDDFRFVEPSEWDAQFRNYQQLFAFFQTHPELHVSARFGTLSDYFQALQKVLPVSSLPTVRGDFFTYADRDDHYWSGYFTSRPFYKRLDRTLEATLRATEILYSLTLAAMRSHGDGHLATGFPAQDHFLLLTAGRRGLALFQHHDAVTGTARDPVVMDYGNRLLESIQKLRKVLQSSAHWLLLLDKSQYHHNQSKPFLLTDDVMSAQDALPQKTKITLSEEPRILIVYNPTEQIRSSVVSVVIDSPDAQVIDAETGRPMAAQISAVWAEPSRASTDSFQLDFLSELPPLSLVVYHVTRSSSGSAPRARYTFHRRGNPPTIHSEHFQIFRPQGPRGQRPPVA</sequence>
<evidence type="ECO:0000256" key="9">
    <source>
        <dbReference type="ARBA" id="ARBA00083602"/>
    </source>
</evidence>
<dbReference type="PANTHER" id="PTHR11607:SF69">
    <property type="entry name" value="ALPHA-MANNOSIDASE 2"/>
    <property type="match status" value="1"/>
</dbReference>
<dbReference type="SUPFAM" id="SSF88688">
    <property type="entry name" value="Families 57/38 glycoside transferase middle domain"/>
    <property type="match status" value="1"/>
</dbReference>
<protein>
    <recommendedName>
        <fullName evidence="8">mannosyl-oligosaccharide 1,3-1,6-alpha-mannosidase</fullName>
        <ecNumber evidence="8">3.2.1.114</ecNumber>
    </recommendedName>
    <alternativeName>
        <fullName evidence="9">Mannosyl-oligosaccharide 1,3-1,6-alpha-mannosidase</fullName>
    </alternativeName>
</protein>
<evidence type="ECO:0000256" key="5">
    <source>
        <dbReference type="ARBA" id="ARBA00022833"/>
    </source>
</evidence>
<keyword evidence="5" id="KW-0862">Zinc</keyword>
<dbReference type="InterPro" id="IPR050843">
    <property type="entry name" value="Glycosyl_Hydrlase_38"/>
</dbReference>
<dbReference type="GO" id="GO:0046872">
    <property type="term" value="F:metal ion binding"/>
    <property type="evidence" value="ECO:0007669"/>
    <property type="project" value="UniProtKB-KW"/>
</dbReference>
<reference evidence="12 13" key="1">
    <citation type="journal article" date="2023" name="Mol. Biol. Evol.">
        <title>Genomics of Secondarily Temperate Adaptation in the Only Non-Antarctic Icefish.</title>
        <authorList>
            <person name="Rivera-Colon A.G."/>
            <person name="Rayamajhi N."/>
            <person name="Minhas B.F."/>
            <person name="Madrigal G."/>
            <person name="Bilyk K.T."/>
            <person name="Yoon V."/>
            <person name="Hune M."/>
            <person name="Gregory S."/>
            <person name="Cheng C.H.C."/>
            <person name="Catchen J.M."/>
        </authorList>
    </citation>
    <scope>NUCLEOTIDE SEQUENCE [LARGE SCALE GENOMIC DNA]</scope>
    <source>
        <tissue evidence="12">White muscle</tissue>
    </source>
</reference>
<evidence type="ECO:0000256" key="6">
    <source>
        <dbReference type="ARBA" id="ARBA00023295"/>
    </source>
</evidence>
<dbReference type="InterPro" id="IPR015341">
    <property type="entry name" value="Glyco_hydro_38_cen"/>
</dbReference>
<dbReference type="PANTHER" id="PTHR11607">
    <property type="entry name" value="ALPHA-MANNOSIDASE"/>
    <property type="match status" value="1"/>
</dbReference>
<comment type="similarity">
    <text evidence="2">Belongs to the glycosyl hydrolase 38 family.</text>
</comment>
<dbReference type="SMART" id="SM00872">
    <property type="entry name" value="Alpha-mann_mid"/>
    <property type="match status" value="1"/>
</dbReference>
<dbReference type="InterPro" id="IPR011013">
    <property type="entry name" value="Gal_mutarotase_sf_dom"/>
</dbReference>
<dbReference type="InterPro" id="IPR027291">
    <property type="entry name" value="Glyco_hydro_38_N_sf"/>
</dbReference>
<gene>
    <name evidence="12" type="ORF">CgunFtcFv8_027843</name>
</gene>
<evidence type="ECO:0000256" key="8">
    <source>
        <dbReference type="ARBA" id="ARBA00066412"/>
    </source>
</evidence>
<dbReference type="SUPFAM" id="SSF74650">
    <property type="entry name" value="Galactose mutarotase-like"/>
    <property type="match status" value="1"/>
</dbReference>
<dbReference type="Gene3D" id="2.60.40.1180">
    <property type="entry name" value="Golgi alpha-mannosidase II"/>
    <property type="match status" value="1"/>
</dbReference>
<evidence type="ECO:0000256" key="1">
    <source>
        <dbReference type="ARBA" id="ARBA00001947"/>
    </source>
</evidence>